<name>A0A2H0LVI7_9BACT</name>
<evidence type="ECO:0000313" key="6">
    <source>
        <dbReference type="EMBL" id="PIQ88439.1"/>
    </source>
</evidence>
<reference evidence="6 7" key="1">
    <citation type="submission" date="2017-09" db="EMBL/GenBank/DDBJ databases">
        <title>Depth-based differentiation of microbial function through sediment-hosted aquifers and enrichment of novel symbionts in the deep terrestrial subsurface.</title>
        <authorList>
            <person name="Probst A.J."/>
            <person name="Ladd B."/>
            <person name="Jarett J.K."/>
            <person name="Geller-Mcgrath D.E."/>
            <person name="Sieber C.M."/>
            <person name="Emerson J.B."/>
            <person name="Anantharaman K."/>
            <person name="Thomas B.C."/>
            <person name="Malmstrom R."/>
            <person name="Stieglmeier M."/>
            <person name="Klingl A."/>
            <person name="Woyke T."/>
            <person name="Ryan C.M."/>
            <person name="Banfield J.F."/>
        </authorList>
    </citation>
    <scope>NUCLEOTIDE SEQUENCE [LARGE SCALE GENOMIC DNA]</scope>
    <source>
        <strain evidence="6">CG11_big_fil_rev_8_21_14_0_20_42_13</strain>
    </source>
</reference>
<dbReference type="PANTHER" id="PTHR43776:SF7">
    <property type="entry name" value="D,D-DIPEPTIDE TRANSPORT ATP-BINDING PROTEIN DDPF-RELATED"/>
    <property type="match status" value="1"/>
</dbReference>
<dbReference type="SUPFAM" id="SSF52540">
    <property type="entry name" value="P-loop containing nucleoside triphosphate hydrolases"/>
    <property type="match status" value="1"/>
</dbReference>
<dbReference type="InterPro" id="IPR013563">
    <property type="entry name" value="Oligopep_ABC_C"/>
</dbReference>
<dbReference type="Gene3D" id="3.40.50.300">
    <property type="entry name" value="P-loop containing nucleotide triphosphate hydrolases"/>
    <property type="match status" value="1"/>
</dbReference>
<dbReference type="Pfam" id="PF08352">
    <property type="entry name" value="oligo_HPY"/>
    <property type="match status" value="1"/>
</dbReference>
<keyword evidence="4" id="KW-0067">ATP-binding</keyword>
<protein>
    <submittedName>
        <fullName evidence="6">Peptide ABC transporter substrate-binding protein</fullName>
    </submittedName>
</protein>
<keyword evidence="2" id="KW-0813">Transport</keyword>
<dbReference type="GO" id="GO:0015833">
    <property type="term" value="P:peptide transport"/>
    <property type="evidence" value="ECO:0007669"/>
    <property type="project" value="InterPro"/>
</dbReference>
<dbReference type="AlphaFoldDB" id="A0A2H0LVI7"/>
<keyword evidence="3" id="KW-0547">Nucleotide-binding</keyword>
<dbReference type="GO" id="GO:0055085">
    <property type="term" value="P:transmembrane transport"/>
    <property type="evidence" value="ECO:0007669"/>
    <property type="project" value="UniProtKB-ARBA"/>
</dbReference>
<evidence type="ECO:0000256" key="1">
    <source>
        <dbReference type="ARBA" id="ARBA00005417"/>
    </source>
</evidence>
<gene>
    <name evidence="6" type="ORF">COV72_08915</name>
</gene>
<dbReference type="PANTHER" id="PTHR43776">
    <property type="entry name" value="TRANSPORT ATP-BINDING PROTEIN"/>
    <property type="match status" value="1"/>
</dbReference>
<comment type="caution">
    <text evidence="6">The sequence shown here is derived from an EMBL/GenBank/DDBJ whole genome shotgun (WGS) entry which is preliminary data.</text>
</comment>
<evidence type="ECO:0000256" key="2">
    <source>
        <dbReference type="ARBA" id="ARBA00022448"/>
    </source>
</evidence>
<feature type="domain" description="ABC transporter" evidence="5">
    <location>
        <begin position="6"/>
        <end position="256"/>
    </location>
</feature>
<evidence type="ECO:0000256" key="4">
    <source>
        <dbReference type="ARBA" id="ARBA00022840"/>
    </source>
</evidence>
<dbReference type="SMART" id="SM00382">
    <property type="entry name" value="AAA"/>
    <property type="match status" value="1"/>
</dbReference>
<dbReference type="CDD" id="cd03257">
    <property type="entry name" value="ABC_NikE_OppD_transporters"/>
    <property type="match status" value="1"/>
</dbReference>
<dbReference type="InterPro" id="IPR003439">
    <property type="entry name" value="ABC_transporter-like_ATP-bd"/>
</dbReference>
<proteinExistence type="inferred from homology"/>
<accession>A0A2H0LVI7</accession>
<dbReference type="InterPro" id="IPR050319">
    <property type="entry name" value="ABC_transp_ATP-bind"/>
</dbReference>
<dbReference type="Proteomes" id="UP000229641">
    <property type="component" value="Unassembled WGS sequence"/>
</dbReference>
<dbReference type="InterPro" id="IPR027417">
    <property type="entry name" value="P-loop_NTPase"/>
</dbReference>
<evidence type="ECO:0000256" key="3">
    <source>
        <dbReference type="ARBA" id="ARBA00022741"/>
    </source>
</evidence>
<evidence type="ECO:0000259" key="5">
    <source>
        <dbReference type="PROSITE" id="PS50893"/>
    </source>
</evidence>
<organism evidence="6 7">
    <name type="scientific">Candidatus Ghiorseimicrobium undicola</name>
    <dbReference type="NCBI Taxonomy" id="1974746"/>
    <lineage>
        <taxon>Bacteria</taxon>
        <taxon>Pseudomonadati</taxon>
        <taxon>Candidatus Omnitrophota</taxon>
        <taxon>Candidatus Ghiorseimicrobium</taxon>
    </lineage>
</organism>
<comment type="similarity">
    <text evidence="1">Belongs to the ABC transporter superfamily.</text>
</comment>
<dbReference type="FunFam" id="3.40.50.300:FF:000016">
    <property type="entry name" value="Oligopeptide ABC transporter ATP-binding component"/>
    <property type="match status" value="1"/>
</dbReference>
<dbReference type="NCBIfam" id="TIGR01727">
    <property type="entry name" value="oligo_HPY"/>
    <property type="match status" value="1"/>
</dbReference>
<dbReference type="PROSITE" id="PS50893">
    <property type="entry name" value="ABC_TRANSPORTER_2"/>
    <property type="match status" value="1"/>
</dbReference>
<dbReference type="InterPro" id="IPR017871">
    <property type="entry name" value="ABC_transporter-like_CS"/>
</dbReference>
<dbReference type="GO" id="GO:0005524">
    <property type="term" value="F:ATP binding"/>
    <property type="evidence" value="ECO:0007669"/>
    <property type="project" value="UniProtKB-KW"/>
</dbReference>
<dbReference type="Pfam" id="PF00005">
    <property type="entry name" value="ABC_tran"/>
    <property type="match status" value="1"/>
</dbReference>
<dbReference type="GO" id="GO:0016887">
    <property type="term" value="F:ATP hydrolysis activity"/>
    <property type="evidence" value="ECO:0007669"/>
    <property type="project" value="InterPro"/>
</dbReference>
<dbReference type="InterPro" id="IPR003593">
    <property type="entry name" value="AAA+_ATPase"/>
</dbReference>
<evidence type="ECO:0000313" key="7">
    <source>
        <dbReference type="Proteomes" id="UP000229641"/>
    </source>
</evidence>
<sequence>MSENLLQLKEVKKYFPIKKGLFYKTVANVKAVDGVDLSIGQRQTLGLVGESGCGKTTLSRIILRLIKEDSGSIYFNGRNLCAANKKELRQIRKGLQVVFQDPFNSLDPKFRVREILKEALYALEKYETSEFEDRAVGLLDQVGLGRDAIDRFPYEFSGGERQRIAIARAISTNPKMLILDEAVSSLDVLIQKQILDLLLKLKDELQISCLFISHNLNVLKNFSDRIAVMYLGKMAEVAPALRIFSEDNLKNVHPYTEALILSGVRRKVSLKGEPESLLNIPSGCRFHTRCPYRKDVCRKREPALELKKNGHFIACHFR</sequence>
<dbReference type="EMBL" id="PCWA01000109">
    <property type="protein sequence ID" value="PIQ88439.1"/>
    <property type="molecule type" value="Genomic_DNA"/>
</dbReference>
<dbReference type="PROSITE" id="PS00211">
    <property type="entry name" value="ABC_TRANSPORTER_1"/>
    <property type="match status" value="1"/>
</dbReference>